<dbReference type="InterPro" id="IPR004360">
    <property type="entry name" value="Glyas_Fos-R_dOase_dom"/>
</dbReference>
<dbReference type="PROSITE" id="PS51819">
    <property type="entry name" value="VOC"/>
    <property type="match status" value="1"/>
</dbReference>
<name>A0A242VDD5_9STAP</name>
<accession>A0A242VDD5</accession>
<dbReference type="PANTHER" id="PTHR36437">
    <property type="entry name" value="GLYOXALASE/BLEOMYCIN RESISTANCE PROTEIN/DIOXYGENASE"/>
    <property type="match status" value="1"/>
</dbReference>
<dbReference type="Gene3D" id="3.10.180.10">
    <property type="entry name" value="2,3-Dihydroxybiphenyl 1,2-Dioxygenase, domain 1"/>
    <property type="match status" value="1"/>
</dbReference>
<dbReference type="EMBL" id="WMFL01000079">
    <property type="protein sequence ID" value="NJI02738.1"/>
    <property type="molecule type" value="Genomic_DNA"/>
</dbReference>
<comment type="caution">
    <text evidence="2">The sequence shown here is derived from an EMBL/GenBank/DDBJ whole genome shotgun (WGS) entry which is preliminary data.</text>
</comment>
<keyword evidence="3" id="KW-0560">Oxidoreductase</keyword>
<organism evidence="2 5">
    <name type="scientific">Staphylococcus agnetis</name>
    <dbReference type="NCBI Taxonomy" id="985762"/>
    <lineage>
        <taxon>Bacteria</taxon>
        <taxon>Bacillati</taxon>
        <taxon>Bacillota</taxon>
        <taxon>Bacilli</taxon>
        <taxon>Bacillales</taxon>
        <taxon>Staphylococcaceae</taxon>
        <taxon>Staphylococcus</taxon>
    </lineage>
</organism>
<dbReference type="InterPro" id="IPR037523">
    <property type="entry name" value="VOC_core"/>
</dbReference>
<dbReference type="PANTHER" id="PTHR36437:SF2">
    <property type="entry name" value="GLYOXALASE_BLEOMYCIN RESISTANCE PROTEIN_DIOXYGENASE"/>
    <property type="match status" value="1"/>
</dbReference>
<feature type="domain" description="VOC" evidence="1">
    <location>
        <begin position="4"/>
        <end position="123"/>
    </location>
</feature>
<keyword evidence="4" id="KW-1185">Reference proteome</keyword>
<dbReference type="OrthoDB" id="9803079at2"/>
<reference evidence="3 4" key="1">
    <citation type="submission" date="2017-04" db="EMBL/GenBank/DDBJ databases">
        <title>Staphylococcus agnetis, a potential pathogen in the broiler production.</title>
        <authorList>
            <person name="Poulsen L."/>
        </authorList>
    </citation>
    <scope>NUCLEOTIDE SEQUENCE [LARGE SCALE GENOMIC DNA]</scope>
    <source>
        <strain evidence="3 4">723_310714_2_2_spleen</strain>
    </source>
</reference>
<proteinExistence type="predicted"/>
<evidence type="ECO:0000259" key="1">
    <source>
        <dbReference type="PROSITE" id="PS51819"/>
    </source>
</evidence>
<dbReference type="Proteomes" id="UP000195208">
    <property type="component" value="Unassembled WGS sequence"/>
</dbReference>
<dbReference type="KEGG" id="sagq:EP23_07850"/>
<dbReference type="GeneID" id="57692495"/>
<dbReference type="Pfam" id="PF00903">
    <property type="entry name" value="Glyoxalase"/>
    <property type="match status" value="1"/>
</dbReference>
<evidence type="ECO:0000313" key="5">
    <source>
        <dbReference type="Proteomes" id="UP000646308"/>
    </source>
</evidence>
<dbReference type="GO" id="GO:0051213">
    <property type="term" value="F:dioxygenase activity"/>
    <property type="evidence" value="ECO:0007669"/>
    <property type="project" value="UniProtKB-KW"/>
</dbReference>
<reference evidence="2" key="2">
    <citation type="submission" date="2019-11" db="EMBL/GenBank/DDBJ databases">
        <title>Whole genome comparisons of Staphylococcus agnetis isolates from cattle and chickens.</title>
        <authorList>
            <person name="Rhoads D."/>
            <person name="Shwani A."/>
            <person name="Adkins P."/>
            <person name="Calcutt M."/>
            <person name="Middleton J."/>
        </authorList>
    </citation>
    <scope>NUCLEOTIDE SEQUENCE</scope>
    <source>
        <strain evidence="2">1387</strain>
    </source>
</reference>
<dbReference type="AlphaFoldDB" id="A0A242VDD5"/>
<protein>
    <submittedName>
        <fullName evidence="3">Glyoxalase/bleomycin resistance/extradiol dioxygenase family protein</fullName>
    </submittedName>
    <submittedName>
        <fullName evidence="2">VOC family protein</fullName>
    </submittedName>
</protein>
<sequence>MIAQLQEVMLYVDDQENAKQFWTDKLNFHVVSDDVTNDMRVIILKPTPDAETAIVLHDKAKVEAMEMGVDTGTPSLMFVSEDIHALYDNLKSKGVTVGEKVEMNGGIVFNFADDEDHYFAVRN</sequence>
<dbReference type="EMBL" id="NEFX01000020">
    <property type="protein sequence ID" value="OTW30364.1"/>
    <property type="molecule type" value="Genomic_DNA"/>
</dbReference>
<gene>
    <name evidence="3" type="ORF">B9M88_10455</name>
    <name evidence="2" type="ORF">GLV84_07850</name>
</gene>
<evidence type="ECO:0000313" key="4">
    <source>
        <dbReference type="Proteomes" id="UP000195208"/>
    </source>
</evidence>
<dbReference type="InterPro" id="IPR029068">
    <property type="entry name" value="Glyas_Bleomycin-R_OHBP_Dase"/>
</dbReference>
<keyword evidence="3" id="KW-0223">Dioxygenase</keyword>
<evidence type="ECO:0000313" key="3">
    <source>
        <dbReference type="EMBL" id="OTW30364.1"/>
    </source>
</evidence>
<dbReference type="SUPFAM" id="SSF54593">
    <property type="entry name" value="Glyoxalase/Bleomycin resistance protein/Dihydroxybiphenyl dioxygenase"/>
    <property type="match status" value="1"/>
</dbReference>
<dbReference type="Proteomes" id="UP000646308">
    <property type="component" value="Unassembled WGS sequence"/>
</dbReference>
<dbReference type="RefSeq" id="WP_060551763.1">
    <property type="nucleotide sequence ID" value="NZ_CP009623.1"/>
</dbReference>
<evidence type="ECO:0000313" key="2">
    <source>
        <dbReference type="EMBL" id="NJI02738.1"/>
    </source>
</evidence>